<organism evidence="3 4">
    <name type="scientific">Actinotignum schaalii FB123-CNA-2</name>
    <dbReference type="NCBI Taxonomy" id="883067"/>
    <lineage>
        <taxon>Bacteria</taxon>
        <taxon>Bacillati</taxon>
        <taxon>Actinomycetota</taxon>
        <taxon>Actinomycetes</taxon>
        <taxon>Actinomycetales</taxon>
        <taxon>Actinomycetaceae</taxon>
        <taxon>Actinotignum</taxon>
    </lineage>
</organism>
<dbReference type="NCBIfam" id="NF033577">
    <property type="entry name" value="transpos_IS481"/>
    <property type="match status" value="1"/>
</dbReference>
<dbReference type="InterPro" id="IPR001584">
    <property type="entry name" value="Integrase_cat-core"/>
</dbReference>
<name>S2VGK7_9ACTO</name>
<accession>S2VGK7</accession>
<dbReference type="InterPro" id="IPR012337">
    <property type="entry name" value="RNaseH-like_sf"/>
</dbReference>
<dbReference type="InterPro" id="IPR047656">
    <property type="entry name" value="IS481-like_transpos"/>
</dbReference>
<dbReference type="SUPFAM" id="SSF46689">
    <property type="entry name" value="Homeodomain-like"/>
    <property type="match status" value="1"/>
</dbReference>
<dbReference type="InterPro" id="IPR036397">
    <property type="entry name" value="RNaseH_sf"/>
</dbReference>
<feature type="domain" description="Integrase catalytic" evidence="2">
    <location>
        <begin position="131"/>
        <end position="305"/>
    </location>
</feature>
<comment type="caution">
    <text evidence="3">The sequence shown here is derived from an EMBL/GenBank/DDBJ whole genome shotgun (WGS) entry which is preliminary data.</text>
</comment>
<evidence type="ECO:0000313" key="4">
    <source>
        <dbReference type="Proteomes" id="UP000014393"/>
    </source>
</evidence>
<evidence type="ECO:0000256" key="1">
    <source>
        <dbReference type="SAM" id="MobiDB-lite"/>
    </source>
</evidence>
<dbReference type="Gene3D" id="3.30.420.10">
    <property type="entry name" value="Ribonuclease H-like superfamily/Ribonuclease H"/>
    <property type="match status" value="1"/>
</dbReference>
<dbReference type="AlphaFoldDB" id="S2VGK7"/>
<evidence type="ECO:0000259" key="2">
    <source>
        <dbReference type="PROSITE" id="PS50994"/>
    </source>
</evidence>
<dbReference type="EMBL" id="AGWM01000011">
    <property type="protein sequence ID" value="EPD26558.1"/>
    <property type="molecule type" value="Genomic_DNA"/>
</dbReference>
<protein>
    <recommendedName>
        <fullName evidence="2">Integrase catalytic domain-containing protein</fullName>
    </recommendedName>
</protein>
<feature type="region of interest" description="Disordered" evidence="1">
    <location>
        <begin position="47"/>
        <end position="66"/>
    </location>
</feature>
<keyword evidence="4" id="KW-1185">Reference proteome</keyword>
<dbReference type="PANTHER" id="PTHR35004:SF7">
    <property type="entry name" value="INTEGRASE PROTEIN"/>
    <property type="match status" value="1"/>
</dbReference>
<dbReference type="PANTHER" id="PTHR35004">
    <property type="entry name" value="TRANSPOSASE RV3428C-RELATED"/>
    <property type="match status" value="1"/>
</dbReference>
<dbReference type="PATRIC" id="fig|883067.3.peg.1152"/>
<gene>
    <name evidence="3" type="ORF">HMPREF9237_01182</name>
</gene>
<dbReference type="GO" id="GO:0003676">
    <property type="term" value="F:nucleic acid binding"/>
    <property type="evidence" value="ECO:0007669"/>
    <property type="project" value="InterPro"/>
</dbReference>
<evidence type="ECO:0000313" key="3">
    <source>
        <dbReference type="EMBL" id="EPD26558.1"/>
    </source>
</evidence>
<dbReference type="PROSITE" id="PS50994">
    <property type="entry name" value="INTEGRASE"/>
    <property type="match status" value="1"/>
</dbReference>
<dbReference type="Pfam" id="PF13565">
    <property type="entry name" value="HTH_32"/>
    <property type="match status" value="1"/>
</dbReference>
<dbReference type="InterPro" id="IPR009057">
    <property type="entry name" value="Homeodomain-like_sf"/>
</dbReference>
<sequence>MTFSRNRALVLAITQGNMDITQASQQFHLSTRHIRRLLTRYHEHGIESLKEKSRAPHTNPNTTPTTTINEILKIRKQLATQGMDCGAHTIHAHLNMENKPSPTTIWRILKKAGLITPEPQKRPKNSYTRFQAELPNGTWQSDFTHWPLADKTDTEIISWLDDHSRYLLHISAHPRVTGTTVTTTFTQTALRYGLPASTLTDNGMVYTTRLAAGNKNKSYQPNAFEQLLADYSIIQKNGRPGHPTTQGKIERFHQTLKKWLRAQPQATTVDELNTLVKEFQDLYNTHRPHRSLANKTPHEAYHARPKDGPTMSYQDQDWRVRIDKIDTSGTITLRYAGKLRHLGIGRAYQGQAVIALTHGPNALIINRASGEIIAEFTIDPTRDYQKKNTKKTDT</sequence>
<dbReference type="GO" id="GO:0015074">
    <property type="term" value="P:DNA integration"/>
    <property type="evidence" value="ECO:0007669"/>
    <property type="project" value="InterPro"/>
</dbReference>
<dbReference type="eggNOG" id="COG2801">
    <property type="taxonomic scope" value="Bacteria"/>
</dbReference>
<dbReference type="SUPFAM" id="SSF53098">
    <property type="entry name" value="Ribonuclease H-like"/>
    <property type="match status" value="1"/>
</dbReference>
<dbReference type="Pfam" id="PF13683">
    <property type="entry name" value="rve_3"/>
    <property type="match status" value="1"/>
</dbReference>
<dbReference type="RefSeq" id="WP_016442797.1">
    <property type="nucleotide sequence ID" value="NZ_KE150263.1"/>
</dbReference>
<feature type="compositionally biased region" description="Basic and acidic residues" evidence="1">
    <location>
        <begin position="296"/>
        <end position="307"/>
    </location>
</feature>
<reference evidence="3 4" key="1">
    <citation type="submission" date="2013-05" db="EMBL/GenBank/DDBJ databases">
        <title>The Genome Sequence of Actinobaculum schaalii FB123-CNA2.</title>
        <authorList>
            <consortium name="The Broad Institute Genomics Platform"/>
            <person name="Earl A."/>
            <person name="Ward D."/>
            <person name="Feldgarden M."/>
            <person name="Gevers D."/>
            <person name="Saerens B."/>
            <person name="Vaneechoutte M."/>
            <person name="Walker B."/>
            <person name="Young S."/>
            <person name="Zeng Q."/>
            <person name="Gargeya S."/>
            <person name="Fitzgerald M."/>
            <person name="Haas B."/>
            <person name="Abouelleil A."/>
            <person name="Allen A.W."/>
            <person name="Alvarado L."/>
            <person name="Arachchi H.M."/>
            <person name="Berlin A.M."/>
            <person name="Chapman S.B."/>
            <person name="Gainer-Dewar J."/>
            <person name="Goldberg J."/>
            <person name="Griggs A."/>
            <person name="Gujja S."/>
            <person name="Hansen M."/>
            <person name="Howarth C."/>
            <person name="Imamovic A."/>
            <person name="Ireland A."/>
            <person name="Larimer J."/>
            <person name="McCowan C."/>
            <person name="Murphy C."/>
            <person name="Pearson M."/>
            <person name="Poon T.W."/>
            <person name="Priest M."/>
            <person name="Roberts A."/>
            <person name="Saif S."/>
            <person name="Shea T."/>
            <person name="Sisk P."/>
            <person name="Sykes S."/>
            <person name="Wortman J."/>
            <person name="Nusbaum C."/>
            <person name="Birren B."/>
        </authorList>
    </citation>
    <scope>NUCLEOTIDE SEQUENCE [LARGE SCALE GENOMIC DNA]</scope>
    <source>
        <strain evidence="3 4">FB123-CNA-2</strain>
    </source>
</reference>
<dbReference type="Proteomes" id="UP000014393">
    <property type="component" value="Unassembled WGS sequence"/>
</dbReference>
<proteinExistence type="predicted"/>
<feature type="region of interest" description="Disordered" evidence="1">
    <location>
        <begin position="289"/>
        <end position="312"/>
    </location>
</feature>
<dbReference type="HOGENOM" id="CLU_027402_15_3_11"/>